<dbReference type="HOGENOM" id="CLU_133781_0_0_10"/>
<evidence type="ECO:0000313" key="4">
    <source>
        <dbReference type="Proteomes" id="UP000005697"/>
    </source>
</evidence>
<reference evidence="3 4" key="1">
    <citation type="submission" date="2011-01" db="EMBL/GenBank/DDBJ databases">
        <authorList>
            <person name="Muzny D."/>
            <person name="Qin X."/>
            <person name="Deng J."/>
            <person name="Jiang H."/>
            <person name="Liu Y."/>
            <person name="Qu J."/>
            <person name="Song X.-Z."/>
            <person name="Zhang L."/>
            <person name="Thornton R."/>
            <person name="Coyle M."/>
            <person name="Francisco L."/>
            <person name="Jackson L."/>
            <person name="Javaid M."/>
            <person name="Korchina V."/>
            <person name="Kovar C."/>
            <person name="Mata R."/>
            <person name="Mathew T."/>
            <person name="Ngo R."/>
            <person name="Nguyen L."/>
            <person name="Nguyen N."/>
            <person name="Okwuonu G."/>
            <person name="Ongeri F."/>
            <person name="Pham C."/>
            <person name="Simmons D."/>
            <person name="Wilczek-Boney K."/>
            <person name="Hale W."/>
            <person name="Jakkamsetti A."/>
            <person name="Pham P."/>
            <person name="Ruth R."/>
            <person name="San Lucas F."/>
            <person name="Warren J."/>
            <person name="Zhang J."/>
            <person name="Zhao Z."/>
            <person name="Zhou C."/>
            <person name="Zhu D."/>
            <person name="Lee S."/>
            <person name="Bess C."/>
            <person name="Blankenburg K."/>
            <person name="Forbes L."/>
            <person name="Fu Q."/>
            <person name="Gubbala S."/>
            <person name="Hirani K."/>
            <person name="Jayaseelan J.C."/>
            <person name="Lara F."/>
            <person name="Munidasa M."/>
            <person name="Palculict T."/>
            <person name="Patil S."/>
            <person name="Pu L.-L."/>
            <person name="Saada N."/>
            <person name="Tang L."/>
            <person name="Weissenberger G."/>
            <person name="Zhu Y."/>
            <person name="Hemphill L."/>
            <person name="Shang Y."/>
            <person name="Youmans B."/>
            <person name="Ayvaz T."/>
            <person name="Ross M."/>
            <person name="Santibanez J."/>
            <person name="Aqrawi P."/>
            <person name="Gross S."/>
            <person name="Joshi V."/>
            <person name="Fowler G."/>
            <person name="Nazareth L."/>
            <person name="Reid J."/>
            <person name="Worley K."/>
            <person name="Petrosino J."/>
            <person name="Highlander S."/>
            <person name="Gibbs R."/>
        </authorList>
    </citation>
    <scope>NUCLEOTIDE SEQUENCE [LARGE SCALE GENOMIC DNA]</scope>
    <source>
        <strain evidence="3 4">DSM 16608</strain>
    </source>
</reference>
<gene>
    <name evidence="3" type="ORF">HMPREF9141_1782</name>
</gene>
<dbReference type="PANTHER" id="PTHR34585:SF22">
    <property type="entry name" value="HELIX-TURN-HELIX DOMAIN-CONTAINING PROTEIN"/>
    <property type="match status" value="1"/>
</dbReference>
<accession>F0F865</accession>
<evidence type="ECO:0000256" key="1">
    <source>
        <dbReference type="SAM" id="MobiDB-lite"/>
    </source>
</evidence>
<dbReference type="NCBIfam" id="TIGR01764">
    <property type="entry name" value="excise"/>
    <property type="match status" value="1"/>
</dbReference>
<dbReference type="SUPFAM" id="SSF46955">
    <property type="entry name" value="Putative DNA-binding domain"/>
    <property type="match status" value="1"/>
</dbReference>
<sequence>MPFPTKRQLVASSVRVTEPLSVKILREPRSELLKPLWFIAEFCRRNIAQAERSTSSSLERYAEAQPMFMQINQKKGLNMKVITMESSAFTALTEQIAEIAAHVRAVSGGRKEESPDRLLTTREAAHLLNVSCRTLQRMRSEQRIAYVVLRGKCRYRQSEIDRLLEDSTVTGEAATPEQLKRNHTLRTGGRPKGRRT</sequence>
<dbReference type="eggNOG" id="ENOG502ZFT4">
    <property type="taxonomic scope" value="Bacteria"/>
</dbReference>
<feature type="region of interest" description="Disordered" evidence="1">
    <location>
        <begin position="170"/>
        <end position="196"/>
    </location>
</feature>
<name>F0F865_9BACT</name>
<dbReference type="Proteomes" id="UP000005697">
    <property type="component" value="Unassembled WGS sequence"/>
</dbReference>
<dbReference type="STRING" id="888743.HMPREF9141_1782"/>
<evidence type="ECO:0000259" key="2">
    <source>
        <dbReference type="Pfam" id="PF12728"/>
    </source>
</evidence>
<keyword evidence="4" id="KW-1185">Reference proteome</keyword>
<dbReference type="InterPro" id="IPR009061">
    <property type="entry name" value="DNA-bd_dom_put_sf"/>
</dbReference>
<dbReference type="Pfam" id="PF12728">
    <property type="entry name" value="HTH_17"/>
    <property type="match status" value="1"/>
</dbReference>
<protein>
    <submittedName>
        <fullName evidence="3">DNA binding domain, excisionase family</fullName>
    </submittedName>
</protein>
<evidence type="ECO:0000313" key="3">
    <source>
        <dbReference type="EMBL" id="EGC19660.1"/>
    </source>
</evidence>
<dbReference type="GO" id="GO:0003677">
    <property type="term" value="F:DNA binding"/>
    <property type="evidence" value="ECO:0007669"/>
    <property type="project" value="InterPro"/>
</dbReference>
<dbReference type="InterPro" id="IPR041657">
    <property type="entry name" value="HTH_17"/>
</dbReference>
<dbReference type="EMBL" id="AEWX01000025">
    <property type="protein sequence ID" value="EGC19660.1"/>
    <property type="molecule type" value="Genomic_DNA"/>
</dbReference>
<proteinExistence type="predicted"/>
<dbReference type="AlphaFoldDB" id="F0F865"/>
<organism evidence="3 4">
    <name type="scientific">Prevotella multiformis DSM 16608</name>
    <dbReference type="NCBI Taxonomy" id="888743"/>
    <lineage>
        <taxon>Bacteria</taxon>
        <taxon>Pseudomonadati</taxon>
        <taxon>Bacteroidota</taxon>
        <taxon>Bacteroidia</taxon>
        <taxon>Bacteroidales</taxon>
        <taxon>Prevotellaceae</taxon>
        <taxon>Prevotella</taxon>
    </lineage>
</organism>
<feature type="domain" description="Helix-turn-helix" evidence="2">
    <location>
        <begin position="118"/>
        <end position="166"/>
    </location>
</feature>
<dbReference type="InterPro" id="IPR010093">
    <property type="entry name" value="SinI_DNA-bd"/>
</dbReference>
<dbReference type="PANTHER" id="PTHR34585">
    <property type="match status" value="1"/>
</dbReference>
<comment type="caution">
    <text evidence="3">The sequence shown here is derived from an EMBL/GenBank/DDBJ whole genome shotgun (WGS) entry which is preliminary data.</text>
</comment>
<feature type="compositionally biased region" description="Basic residues" evidence="1">
    <location>
        <begin position="181"/>
        <end position="196"/>
    </location>
</feature>